<protein>
    <recommendedName>
        <fullName evidence="4">Phytanoyl-CoA hydroxylase</fullName>
    </recommendedName>
</protein>
<sequence length="331" mass="36980">MVGVLDNNSNINNTKLTVNDGPLNTENASFLRPSDPSLPLEELRNRYNEDGYLFLKGVLPRDDVIAARRKYFEYLAPTDVLEPGTSPVEGIFNRSKSIDEYPGIGAGHVGGNGRPGGDNAAQFVDRAIEAHYKDWYTQDLVNHPDLYAFIAKFTGWGQDALTFKRTLLRNNIPGSKPIGVHYDQIFLRYGEPTAVTAWVPMGDIKLNGGGLIYLENGDDVGLKIEREFTEKAKKAGLTDEEAHSAFNSNMMATGLLSEFPAEFAREQGRRWLISAYEAGDVVLHKPHLIHASTINNDPDNVIRLATDLRFCDSSKPYDQRWMNHYRFGDGV</sequence>
<dbReference type="PANTHER" id="PTHR40128:SF1">
    <property type="entry name" value="PHYTANOYL-COA HYDROXYLASE"/>
    <property type="match status" value="1"/>
</dbReference>
<dbReference type="SUPFAM" id="SSF51197">
    <property type="entry name" value="Clavaminate synthase-like"/>
    <property type="match status" value="1"/>
</dbReference>
<name>A0AAD4CJA6_ASPNN</name>
<proteinExistence type="predicted"/>
<accession>A0AAD4CJA6</accession>
<gene>
    <name evidence="2" type="ORF">FE257_010128</name>
</gene>
<keyword evidence="3" id="KW-1185">Reference proteome</keyword>
<dbReference type="Pfam" id="PF05721">
    <property type="entry name" value="PhyH"/>
    <property type="match status" value="1"/>
</dbReference>
<evidence type="ECO:0008006" key="4">
    <source>
        <dbReference type="Google" id="ProtNLM"/>
    </source>
</evidence>
<reference evidence="2" key="1">
    <citation type="journal article" date="2019" name="Beilstein J. Org. Chem.">
        <title>Nanangenines: drimane sesquiterpenoids as the dominant metabolite cohort of a novel Australian fungus, Aspergillus nanangensis.</title>
        <authorList>
            <person name="Lacey H.J."/>
            <person name="Gilchrist C.L.M."/>
            <person name="Crombie A."/>
            <person name="Kalaitzis J.A."/>
            <person name="Vuong D."/>
            <person name="Rutledge P.J."/>
            <person name="Turner P."/>
            <person name="Pitt J.I."/>
            <person name="Lacey E."/>
            <person name="Chooi Y.H."/>
            <person name="Piggott A.M."/>
        </authorList>
    </citation>
    <scope>NUCLEOTIDE SEQUENCE</scope>
    <source>
        <strain evidence="2">MST-FP2251</strain>
    </source>
</reference>
<dbReference type="Proteomes" id="UP001194746">
    <property type="component" value="Unassembled WGS sequence"/>
</dbReference>
<dbReference type="InterPro" id="IPR008775">
    <property type="entry name" value="Phytyl_CoA_dOase-like"/>
</dbReference>
<evidence type="ECO:0000313" key="2">
    <source>
        <dbReference type="EMBL" id="KAF9887550.1"/>
    </source>
</evidence>
<dbReference type="EMBL" id="VCAU01000060">
    <property type="protein sequence ID" value="KAF9887550.1"/>
    <property type="molecule type" value="Genomic_DNA"/>
</dbReference>
<feature type="region of interest" description="Disordered" evidence="1">
    <location>
        <begin position="1"/>
        <end position="24"/>
    </location>
</feature>
<dbReference type="Gene3D" id="2.60.120.620">
    <property type="entry name" value="q2cbj1_9rhob like domain"/>
    <property type="match status" value="1"/>
</dbReference>
<dbReference type="PANTHER" id="PTHR40128">
    <property type="entry name" value="EXPRESSED PROTEIN"/>
    <property type="match status" value="1"/>
</dbReference>
<comment type="caution">
    <text evidence="2">The sequence shown here is derived from an EMBL/GenBank/DDBJ whole genome shotgun (WGS) entry which is preliminary data.</text>
</comment>
<reference evidence="2" key="2">
    <citation type="submission" date="2020-02" db="EMBL/GenBank/DDBJ databases">
        <authorList>
            <person name="Gilchrist C.L.M."/>
            <person name="Chooi Y.-H."/>
        </authorList>
    </citation>
    <scope>NUCLEOTIDE SEQUENCE</scope>
    <source>
        <strain evidence="2">MST-FP2251</strain>
    </source>
</reference>
<evidence type="ECO:0000256" key="1">
    <source>
        <dbReference type="SAM" id="MobiDB-lite"/>
    </source>
</evidence>
<evidence type="ECO:0000313" key="3">
    <source>
        <dbReference type="Proteomes" id="UP001194746"/>
    </source>
</evidence>
<dbReference type="AlphaFoldDB" id="A0AAD4CJA6"/>
<organism evidence="2 3">
    <name type="scientific">Aspergillus nanangensis</name>
    <dbReference type="NCBI Taxonomy" id="2582783"/>
    <lineage>
        <taxon>Eukaryota</taxon>
        <taxon>Fungi</taxon>
        <taxon>Dikarya</taxon>
        <taxon>Ascomycota</taxon>
        <taxon>Pezizomycotina</taxon>
        <taxon>Eurotiomycetes</taxon>
        <taxon>Eurotiomycetidae</taxon>
        <taxon>Eurotiales</taxon>
        <taxon>Aspergillaceae</taxon>
        <taxon>Aspergillus</taxon>
        <taxon>Aspergillus subgen. Circumdati</taxon>
    </lineage>
</organism>